<evidence type="ECO:0000256" key="5">
    <source>
        <dbReference type="ARBA" id="ARBA00023235"/>
    </source>
</evidence>
<feature type="domain" description="Nudix hydrolase" evidence="7">
    <location>
        <begin position="33"/>
        <end position="208"/>
    </location>
</feature>
<dbReference type="EMBL" id="JPQZ01000042">
    <property type="protein sequence ID" value="KKO74847.1"/>
    <property type="molecule type" value="Genomic_DNA"/>
</dbReference>
<dbReference type="InterPro" id="IPR000086">
    <property type="entry name" value="NUDIX_hydrolase_dom"/>
</dbReference>
<proteinExistence type="inferred from homology"/>
<comment type="catalytic activity">
    <reaction evidence="6">
        <text>isopentenyl diphosphate = dimethylallyl diphosphate</text>
        <dbReference type="Rhea" id="RHEA:23284"/>
        <dbReference type="ChEBI" id="CHEBI:57623"/>
        <dbReference type="ChEBI" id="CHEBI:128769"/>
        <dbReference type="EC" id="5.3.3.2"/>
    </reaction>
    <physiologicalReaction direction="left-to-right" evidence="6">
        <dbReference type="Rhea" id="RHEA:23285"/>
    </physiologicalReaction>
</comment>
<dbReference type="SUPFAM" id="SSF55811">
    <property type="entry name" value="Nudix"/>
    <property type="match status" value="1"/>
</dbReference>
<dbReference type="PROSITE" id="PS51462">
    <property type="entry name" value="NUDIX"/>
    <property type="match status" value="1"/>
</dbReference>
<keyword evidence="9" id="KW-1185">Reference proteome</keyword>
<dbReference type="GeneID" id="36320543"/>
<evidence type="ECO:0000256" key="4">
    <source>
        <dbReference type="ARBA" id="ARBA00023229"/>
    </source>
</evidence>
<dbReference type="EC" id="5.3.3.2" evidence="3"/>
<dbReference type="VEuPathDB" id="MicrosporidiaDB:NCER_101544"/>
<keyword evidence="4" id="KW-0414">Isoprene biosynthesis</keyword>
<evidence type="ECO:0000313" key="9">
    <source>
        <dbReference type="Proteomes" id="UP000034350"/>
    </source>
</evidence>
<dbReference type="VEuPathDB" id="MicrosporidiaDB:AAJ76_4200014473"/>
<dbReference type="InterPro" id="IPR011876">
    <property type="entry name" value="IsopentenylPP_isomerase_typ1"/>
</dbReference>
<dbReference type="Proteomes" id="UP000034350">
    <property type="component" value="Unassembled WGS sequence"/>
</dbReference>
<evidence type="ECO:0000256" key="1">
    <source>
        <dbReference type="ARBA" id="ARBA00004826"/>
    </source>
</evidence>
<evidence type="ECO:0000256" key="6">
    <source>
        <dbReference type="ARBA" id="ARBA00029294"/>
    </source>
</evidence>
<dbReference type="UniPathway" id="UPA00059">
    <property type="reaction ID" value="UER00104"/>
</dbReference>
<evidence type="ECO:0000256" key="2">
    <source>
        <dbReference type="ARBA" id="ARBA00007579"/>
    </source>
</evidence>
<comment type="similarity">
    <text evidence="2">Belongs to the IPP isomerase type 1 family.</text>
</comment>
<evidence type="ECO:0000259" key="7">
    <source>
        <dbReference type="PROSITE" id="PS51462"/>
    </source>
</evidence>
<accession>A0A0F9YQJ0</accession>
<dbReference type="PANTHER" id="PTHR10885">
    <property type="entry name" value="ISOPENTENYL-DIPHOSPHATE DELTA-ISOMERASE"/>
    <property type="match status" value="1"/>
</dbReference>
<protein>
    <recommendedName>
        <fullName evidence="3">isopentenyl-diphosphate Delta-isomerase</fullName>
        <ecNumber evidence="3">5.3.3.2</ecNumber>
    </recommendedName>
</protein>
<sequence length="220" mass="25701">MDNYNKNLIVVDNNDNIIGTVKALTGHHKSFLTLHRAFSLFLVDNENSLVLQKRSNDKLVFPGIWANTVCSHPFLNPLSFSDPILDAKNHLIKRLNYELGINNIKEEELQYIGRVWYMATDTKYFGHLLEGEPCAQEYKEFEIGENLQVEKYSKDFFEWEIDYIFVCKKTVDIVLNTEEVQDVTTVNKQKYNKMVENGLISKWTRIIVDKSNIFDILEKL</sequence>
<dbReference type="InterPro" id="IPR015797">
    <property type="entry name" value="NUDIX_hydrolase-like_dom_sf"/>
</dbReference>
<dbReference type="PIRSF" id="PIRSF018427">
    <property type="entry name" value="Isopntndiph_ism"/>
    <property type="match status" value="1"/>
</dbReference>
<dbReference type="GO" id="GO:0004452">
    <property type="term" value="F:isopentenyl-diphosphate delta-isomerase activity"/>
    <property type="evidence" value="ECO:0007669"/>
    <property type="project" value="UniProtKB-EC"/>
</dbReference>
<evidence type="ECO:0000256" key="3">
    <source>
        <dbReference type="ARBA" id="ARBA00012057"/>
    </source>
</evidence>
<dbReference type="GO" id="GO:0005737">
    <property type="term" value="C:cytoplasm"/>
    <property type="evidence" value="ECO:0007669"/>
    <property type="project" value="TreeGrafter"/>
</dbReference>
<dbReference type="CDD" id="cd02885">
    <property type="entry name" value="NUDIX_IPP_Isomerase"/>
    <property type="match status" value="1"/>
</dbReference>
<dbReference type="Gene3D" id="3.90.79.10">
    <property type="entry name" value="Nucleoside Triphosphate Pyrophosphohydrolase"/>
    <property type="match status" value="1"/>
</dbReference>
<comment type="pathway">
    <text evidence="1">Isoprenoid biosynthesis; dimethylallyl diphosphate biosynthesis; dimethylallyl diphosphate from isopentenyl diphosphate: step 1/1.</text>
</comment>
<dbReference type="GO" id="GO:0009240">
    <property type="term" value="P:isopentenyl diphosphate biosynthetic process"/>
    <property type="evidence" value="ECO:0007669"/>
    <property type="project" value="TreeGrafter"/>
</dbReference>
<dbReference type="PANTHER" id="PTHR10885:SF0">
    <property type="entry name" value="ISOPENTENYL-DIPHOSPHATE DELTA-ISOMERASE"/>
    <property type="match status" value="1"/>
</dbReference>
<evidence type="ECO:0000313" key="8">
    <source>
        <dbReference type="EMBL" id="KKO74847.1"/>
    </source>
</evidence>
<organism evidence="8 9">
    <name type="scientific">Vairimorpha ceranae</name>
    <dbReference type="NCBI Taxonomy" id="40302"/>
    <lineage>
        <taxon>Eukaryota</taxon>
        <taxon>Fungi</taxon>
        <taxon>Fungi incertae sedis</taxon>
        <taxon>Microsporidia</taxon>
        <taxon>Nosematidae</taxon>
        <taxon>Vairimorpha</taxon>
    </lineage>
</organism>
<dbReference type="OrthoDB" id="510307at2759"/>
<reference evidence="8 9" key="1">
    <citation type="journal article" date="2015" name="Environ. Microbiol.">
        <title>Genome analyses suggest the presence of polyploidy and recent human-driven expansions in eight global populations of the honeybee pathogen Nosema ceranae.</title>
        <authorList>
            <person name="Pelin A."/>
            <person name="Selman M."/>
            <person name="Aris-Brosou S."/>
            <person name="Farinelli L."/>
            <person name="Corradi N."/>
        </authorList>
    </citation>
    <scope>NUCLEOTIDE SEQUENCE [LARGE SCALE GENOMIC DNA]</scope>
    <source>
        <strain evidence="8 9">PA08 1199</strain>
    </source>
</reference>
<name>A0A0F9YQJ0_9MICR</name>
<gene>
    <name evidence="8" type="ORF">AAJ76_4200014473</name>
</gene>
<dbReference type="GO" id="GO:0050992">
    <property type="term" value="P:dimethylallyl diphosphate biosynthetic process"/>
    <property type="evidence" value="ECO:0007669"/>
    <property type="project" value="UniProtKB-UniPathway"/>
</dbReference>
<comment type="caution">
    <text evidence="8">The sequence shown here is derived from an EMBL/GenBank/DDBJ whole genome shotgun (WGS) entry which is preliminary data.</text>
</comment>
<dbReference type="VEuPathDB" id="MicrosporidiaDB:G9O61_00g018630"/>
<dbReference type="AlphaFoldDB" id="A0A0F9YQJ0"/>
<keyword evidence="5 8" id="KW-0413">Isomerase</keyword>
<dbReference type="RefSeq" id="XP_024330589.1">
    <property type="nucleotide sequence ID" value="XM_024475597.1"/>
</dbReference>